<feature type="region of interest" description="Disordered" evidence="1">
    <location>
        <begin position="142"/>
        <end position="172"/>
    </location>
</feature>
<gene>
    <name evidence="2" type="ORF">UFOPK1572_00286</name>
</gene>
<sequence length="590" mass="62699">MFYKKTLGSGLSLVLIASLITSPANASEKATPRSEPQSSVRPFSKKVANRPAVVSVVASRAKSKRVNITVTLQLGAVIQGAAPTGSEVRVGNNICRMTKSKTKCTIRNVAVNSRLRISARTRNKSGFSKWSKSVSFRATSGHRWSLQSGTPGNSSPGTPGATTPPRSTTPTLLTNRSLSRLLKTQATKFSKFQALSAPVVTSSGVRRFTASGNITFRVSSIIGLAQTDTNTNSGSGLFAVSTTGDSFDALATGTATISQFHVGPDGKFYVLFSAPTPLVVNGPNCLLAEVSQQSGIPTCIDNSLTNISWGIDKPIQFDSSGRLYFVGDSNGRAVLRRYAAGQATDLINDNVTVNNFEVLPDGTVLLSGTTTANSTSWVRRLTSANSLSTLVTGASATFMQKFPDGNIYFGLWGNNNFGVRRYVHSVGSIDSKYWIAGNMGATPVDRYFDAWTMCQAYLSTMYGFCGTYGANVRSIFSSSSGSTFAVSGIRGQSSILMQYFPTVQVVPTVVKSVTSAMMAGSKIVVAGTNEAGRNVLTIFDPAANSETIVLDAENEVEMYSLAYSASQNRLLFSGLQFSNNTVVTGEIVLP</sequence>
<protein>
    <submittedName>
        <fullName evidence="2">Unannotated protein</fullName>
    </submittedName>
</protein>
<evidence type="ECO:0000256" key="1">
    <source>
        <dbReference type="SAM" id="MobiDB-lite"/>
    </source>
</evidence>
<dbReference type="InterPro" id="IPR011044">
    <property type="entry name" value="Quino_amine_DH_bsu"/>
</dbReference>
<name>A0A6J6CS75_9ZZZZ</name>
<dbReference type="AlphaFoldDB" id="A0A6J6CS75"/>
<evidence type="ECO:0000313" key="2">
    <source>
        <dbReference type="EMBL" id="CAB4552638.1"/>
    </source>
</evidence>
<dbReference type="SUPFAM" id="SSF50969">
    <property type="entry name" value="YVTN repeat-like/Quinoprotein amine dehydrogenase"/>
    <property type="match status" value="1"/>
</dbReference>
<proteinExistence type="predicted"/>
<organism evidence="2">
    <name type="scientific">freshwater metagenome</name>
    <dbReference type="NCBI Taxonomy" id="449393"/>
    <lineage>
        <taxon>unclassified sequences</taxon>
        <taxon>metagenomes</taxon>
        <taxon>ecological metagenomes</taxon>
    </lineage>
</organism>
<dbReference type="EMBL" id="CAEZTC010000021">
    <property type="protein sequence ID" value="CAB4552638.1"/>
    <property type="molecule type" value="Genomic_DNA"/>
</dbReference>
<reference evidence="2" key="1">
    <citation type="submission" date="2020-05" db="EMBL/GenBank/DDBJ databases">
        <authorList>
            <person name="Chiriac C."/>
            <person name="Salcher M."/>
            <person name="Ghai R."/>
            <person name="Kavagutti S V."/>
        </authorList>
    </citation>
    <scope>NUCLEOTIDE SEQUENCE</scope>
</reference>
<accession>A0A6J6CS75</accession>
<feature type="compositionally biased region" description="Low complexity" evidence="1">
    <location>
        <begin position="148"/>
        <end position="172"/>
    </location>
</feature>